<dbReference type="PANTHER" id="PTHR11941">
    <property type="entry name" value="ENOYL-COA HYDRATASE-RELATED"/>
    <property type="match status" value="1"/>
</dbReference>
<dbReference type="GeneID" id="36512683"/>
<dbReference type="AlphaFoldDB" id="A0A2R4X245"/>
<organism evidence="3 4">
    <name type="scientific">Halococcoides cellulosivorans</name>
    <dbReference type="NCBI Taxonomy" id="1679096"/>
    <lineage>
        <taxon>Archaea</taxon>
        <taxon>Methanobacteriati</taxon>
        <taxon>Methanobacteriota</taxon>
        <taxon>Stenosarchaea group</taxon>
        <taxon>Halobacteria</taxon>
        <taxon>Halobacteriales</taxon>
        <taxon>Haloarculaceae</taxon>
        <taxon>Halococcoides</taxon>
    </lineage>
</organism>
<evidence type="ECO:0000256" key="2">
    <source>
        <dbReference type="ARBA" id="ARBA00023239"/>
    </source>
</evidence>
<name>A0A2R4X245_9EURY</name>
<dbReference type="InterPro" id="IPR001753">
    <property type="entry name" value="Enoyl-CoA_hydra/iso"/>
</dbReference>
<accession>A0A2R4X245</accession>
<comment type="similarity">
    <text evidence="1">Belongs to the enoyl-CoA hydratase/isomerase family.</text>
</comment>
<dbReference type="InterPro" id="IPR029045">
    <property type="entry name" value="ClpP/crotonase-like_dom_sf"/>
</dbReference>
<dbReference type="Pfam" id="PF00378">
    <property type="entry name" value="ECH_1"/>
    <property type="match status" value="1"/>
</dbReference>
<evidence type="ECO:0000313" key="4">
    <source>
        <dbReference type="Proteomes" id="UP000244727"/>
    </source>
</evidence>
<proteinExistence type="inferred from homology"/>
<sequence>MSEAITVDREDRIGAITLDRPDRLNALNAAMLEDLAAAIDRLGADEAVRAITITGAGDRAFCAGADVEELILDPDAAGARAGARRGQETFDRLEACPTPVIAGIDGVSLGGGMELAAAADLRIATPDARFGQPEIDLGVIPCWGGTQRLQRIVGEGRAREIVLTGDQYAADEMAEMGFLSDVVEDLDAALSDLADRIAAGPPLAQAAAKRAMRAGRDDFEAGLAVEAEAFGTLAASDDARRGVEAFLNDETPGFEGE</sequence>
<dbReference type="CDD" id="cd06558">
    <property type="entry name" value="crotonase-like"/>
    <property type="match status" value="1"/>
</dbReference>
<keyword evidence="4" id="KW-1185">Reference proteome</keyword>
<evidence type="ECO:0000313" key="3">
    <source>
        <dbReference type="EMBL" id="AWB27879.1"/>
    </source>
</evidence>
<evidence type="ECO:0000256" key="1">
    <source>
        <dbReference type="ARBA" id="ARBA00005254"/>
    </source>
</evidence>
<dbReference type="PANTHER" id="PTHR11941:SF54">
    <property type="entry name" value="ENOYL-COA HYDRATASE, MITOCHONDRIAL"/>
    <property type="match status" value="1"/>
</dbReference>
<dbReference type="GO" id="GO:0016829">
    <property type="term" value="F:lyase activity"/>
    <property type="evidence" value="ECO:0007669"/>
    <property type="project" value="UniProtKB-KW"/>
</dbReference>
<dbReference type="EMBL" id="CP028858">
    <property type="protein sequence ID" value="AWB27879.1"/>
    <property type="molecule type" value="Genomic_DNA"/>
</dbReference>
<dbReference type="Gene3D" id="3.90.226.10">
    <property type="entry name" value="2-enoyl-CoA Hydratase, Chain A, domain 1"/>
    <property type="match status" value="1"/>
</dbReference>
<keyword evidence="2" id="KW-0456">Lyase</keyword>
<gene>
    <name evidence="3" type="ORF">HARCEL1_09210</name>
</gene>
<evidence type="ECO:0008006" key="5">
    <source>
        <dbReference type="Google" id="ProtNLM"/>
    </source>
</evidence>
<dbReference type="FunFam" id="3.90.226.10:FF:000009">
    <property type="entry name" value="Carnitinyl-CoA dehydratase"/>
    <property type="match status" value="1"/>
</dbReference>
<protein>
    <recommendedName>
        <fullName evidence="5">Enoyl-CoA hydratase</fullName>
    </recommendedName>
</protein>
<dbReference type="Proteomes" id="UP000244727">
    <property type="component" value="Chromosome"/>
</dbReference>
<dbReference type="SUPFAM" id="SSF52096">
    <property type="entry name" value="ClpP/crotonase"/>
    <property type="match status" value="1"/>
</dbReference>
<dbReference type="GO" id="GO:0006635">
    <property type="term" value="P:fatty acid beta-oxidation"/>
    <property type="evidence" value="ECO:0007669"/>
    <property type="project" value="TreeGrafter"/>
</dbReference>
<reference evidence="3 4" key="1">
    <citation type="submission" date="2018-04" db="EMBL/GenBank/DDBJ databases">
        <title>Halococcoides cellulosivorans gen. nov., sp. nov., an extremely halophilic cellulose-utilizing haloarchaeon from hypersaline lakes.</title>
        <authorList>
            <person name="Sorokin D.Y."/>
            <person name="Toshchakov S.V."/>
            <person name="Samarov N.I."/>
            <person name="Korzhenkov A."/>
            <person name="Kublanov I.V."/>
        </authorList>
    </citation>
    <scope>NUCLEOTIDE SEQUENCE [LARGE SCALE GENOMIC DNA]</scope>
    <source>
        <strain evidence="3 4">HArcel1</strain>
    </source>
</reference>
<dbReference type="RefSeq" id="WP_108382697.1">
    <property type="nucleotide sequence ID" value="NZ_CP028858.1"/>
</dbReference>
<dbReference type="KEGG" id="harc:HARCEL1_09210"/>